<dbReference type="PROSITE" id="PS01085">
    <property type="entry name" value="RIBUL_P_3_EPIMER_1"/>
    <property type="match status" value="1"/>
</dbReference>
<dbReference type="InterPro" id="IPR013785">
    <property type="entry name" value="Aldolase_TIM"/>
</dbReference>
<reference evidence="3 4" key="1">
    <citation type="submission" date="2017-11" db="EMBL/GenBank/DDBJ databases">
        <title>Complete genome sequence of Spiroplasma clarkii CN-5 (DSM 19994).</title>
        <authorList>
            <person name="Tsai Y.-M."/>
            <person name="Chang A."/>
            <person name="Lo W.-S."/>
            <person name="Kuo C.-H."/>
        </authorList>
    </citation>
    <scope>NUCLEOTIDE SEQUENCE [LARGE SCALE GENOMIC DNA]</scope>
    <source>
        <strain evidence="3 4">CN-5</strain>
    </source>
</reference>
<dbReference type="EMBL" id="CP024870">
    <property type="protein sequence ID" value="ATX70791.1"/>
    <property type="molecule type" value="Genomic_DNA"/>
</dbReference>
<organism evidence="3 4">
    <name type="scientific">Spiroplasma clarkii</name>
    <dbReference type="NCBI Taxonomy" id="2139"/>
    <lineage>
        <taxon>Bacteria</taxon>
        <taxon>Bacillati</taxon>
        <taxon>Mycoplasmatota</taxon>
        <taxon>Mollicutes</taxon>
        <taxon>Entomoplasmatales</taxon>
        <taxon>Spiroplasmataceae</taxon>
        <taxon>Spiroplasma</taxon>
    </lineage>
</organism>
<dbReference type="GO" id="GO:0046872">
    <property type="term" value="F:metal ion binding"/>
    <property type="evidence" value="ECO:0007669"/>
    <property type="project" value="UniProtKB-KW"/>
</dbReference>
<dbReference type="GO" id="GO:0005975">
    <property type="term" value="P:carbohydrate metabolic process"/>
    <property type="evidence" value="ECO:0007669"/>
    <property type="project" value="InterPro"/>
</dbReference>
<dbReference type="InterPro" id="IPR011060">
    <property type="entry name" value="RibuloseP-bd_barrel"/>
</dbReference>
<dbReference type="CDD" id="cd00429">
    <property type="entry name" value="RPE"/>
    <property type="match status" value="1"/>
</dbReference>
<evidence type="ECO:0000256" key="2">
    <source>
        <dbReference type="ARBA" id="ARBA00023235"/>
    </source>
</evidence>
<dbReference type="GO" id="GO:0016857">
    <property type="term" value="F:racemase and epimerase activity, acting on carbohydrates and derivatives"/>
    <property type="evidence" value="ECO:0007669"/>
    <property type="project" value="InterPro"/>
</dbReference>
<dbReference type="Pfam" id="PF00834">
    <property type="entry name" value="Ribul_P_3_epim"/>
    <property type="match status" value="1"/>
</dbReference>
<evidence type="ECO:0000313" key="4">
    <source>
        <dbReference type="Proteomes" id="UP000231179"/>
    </source>
</evidence>
<keyword evidence="4" id="KW-1185">Reference proteome</keyword>
<dbReference type="AlphaFoldDB" id="A0A1Y0L032"/>
<name>A0A1Y0L032_9MOLU</name>
<dbReference type="OrthoDB" id="1645589at2"/>
<dbReference type="Proteomes" id="UP000231179">
    <property type="component" value="Chromosome"/>
</dbReference>
<proteinExistence type="predicted"/>
<dbReference type="SUPFAM" id="SSF51366">
    <property type="entry name" value="Ribulose-phoshate binding barrel"/>
    <property type="match status" value="1"/>
</dbReference>
<gene>
    <name evidence="3" type="primary">rpe</name>
    <name evidence="3" type="ORF">SCLAR_v1c04700</name>
</gene>
<evidence type="ECO:0000313" key="3">
    <source>
        <dbReference type="EMBL" id="ATX70791.1"/>
    </source>
</evidence>
<keyword evidence="1" id="KW-0479">Metal-binding</keyword>
<evidence type="ECO:0000256" key="1">
    <source>
        <dbReference type="ARBA" id="ARBA00022723"/>
    </source>
</evidence>
<keyword evidence="2" id="KW-0413">Isomerase</keyword>
<dbReference type="InterPro" id="IPR000056">
    <property type="entry name" value="Ribul_P_3_epim-like"/>
</dbReference>
<accession>A0A1Y0L032</accession>
<dbReference type="Gene3D" id="3.20.20.70">
    <property type="entry name" value="Aldolase class I"/>
    <property type="match status" value="1"/>
</dbReference>
<sequence length="218" mass="24760">MTKLNISLHIFDLTNLTKTIEAALAAKINYFHIDIMDGKFVKNFALCQRHIFDIKQKYDNVIIDAHLMIEEPQNYVTEFAKSGKDIFNFHYKAVQDGVKLKQLLAEIKNNGMQAALMLDLDTDIDVIKPFVTELDIVALMSIKTGFPGQNMNKDVINRIKAACELKKLNPNLLVEVDGGVREDTYKEMILAGADILVVGHFLLNQDFQTQFDKIKVVK</sequence>
<dbReference type="RefSeq" id="WP_100254353.1">
    <property type="nucleotide sequence ID" value="NZ_CP015819.1"/>
</dbReference>
<dbReference type="PANTHER" id="PTHR11749">
    <property type="entry name" value="RIBULOSE-5-PHOSPHATE-3-EPIMERASE"/>
    <property type="match status" value="1"/>
</dbReference>
<protein>
    <submittedName>
        <fullName evidence="3">Ribulose-phosphate 3-epimerase</fullName>
    </submittedName>
</protein>
<dbReference type="NCBIfam" id="NF004076">
    <property type="entry name" value="PRK05581.1-4"/>
    <property type="match status" value="1"/>
</dbReference>
<dbReference type="KEGG" id="scla:SCLARK_00723"/>